<evidence type="ECO:0000256" key="7">
    <source>
        <dbReference type="ARBA" id="ARBA00022989"/>
    </source>
</evidence>
<evidence type="ECO:0000313" key="15">
    <source>
        <dbReference type="EMBL" id="CAF2024142.1"/>
    </source>
</evidence>
<dbReference type="GO" id="GO:0016020">
    <property type="term" value="C:membrane"/>
    <property type="evidence" value="ECO:0007669"/>
    <property type="project" value="UniProtKB-SubCell"/>
</dbReference>
<keyword evidence="9 14" id="KW-0472">Membrane</keyword>
<evidence type="ECO:0000256" key="12">
    <source>
        <dbReference type="ARBA" id="ARBA00023315"/>
    </source>
</evidence>
<dbReference type="Pfam" id="PF10998">
    <property type="entry name" value="DUF2838"/>
    <property type="match status" value="1"/>
</dbReference>
<evidence type="ECO:0000256" key="2">
    <source>
        <dbReference type="ARBA" id="ARBA00006675"/>
    </source>
</evidence>
<gene>
    <name evidence="15" type="ORF">XDN619_LOCUS4452</name>
</gene>
<feature type="transmembrane region" description="Helical" evidence="14">
    <location>
        <begin position="154"/>
        <end position="174"/>
    </location>
</feature>
<dbReference type="GO" id="GO:0006656">
    <property type="term" value="P:phosphatidylcholine biosynthetic process"/>
    <property type="evidence" value="ECO:0007669"/>
    <property type="project" value="TreeGrafter"/>
</dbReference>
<name>A0A816MYL7_9BILA</name>
<keyword evidence="10" id="KW-0594">Phospholipid biosynthesis</keyword>
<evidence type="ECO:0000256" key="14">
    <source>
        <dbReference type="SAM" id="Phobius"/>
    </source>
</evidence>
<evidence type="ECO:0000256" key="3">
    <source>
        <dbReference type="ARBA" id="ARBA00019082"/>
    </source>
</evidence>
<keyword evidence="8" id="KW-0443">Lipid metabolism</keyword>
<evidence type="ECO:0000256" key="8">
    <source>
        <dbReference type="ARBA" id="ARBA00023098"/>
    </source>
</evidence>
<evidence type="ECO:0000256" key="6">
    <source>
        <dbReference type="ARBA" id="ARBA00022692"/>
    </source>
</evidence>
<feature type="transmembrane region" description="Helical" evidence="14">
    <location>
        <begin position="325"/>
        <end position="348"/>
    </location>
</feature>
<feature type="transmembrane region" description="Helical" evidence="14">
    <location>
        <begin position="354"/>
        <end position="374"/>
    </location>
</feature>
<dbReference type="Proteomes" id="UP000663887">
    <property type="component" value="Unassembled WGS sequence"/>
</dbReference>
<evidence type="ECO:0000256" key="9">
    <source>
        <dbReference type="ARBA" id="ARBA00023136"/>
    </source>
</evidence>
<dbReference type="PANTHER" id="PTHR31201">
    <property type="entry name" value="OS01G0585100 PROTEIN"/>
    <property type="match status" value="1"/>
</dbReference>
<protein>
    <recommendedName>
        <fullName evidence="3">Glycerophosphocholine acyltransferase 1</fullName>
    </recommendedName>
</protein>
<keyword evidence="7 14" id="KW-1133">Transmembrane helix</keyword>
<feature type="transmembrane region" description="Helical" evidence="14">
    <location>
        <begin position="245"/>
        <end position="278"/>
    </location>
</feature>
<feature type="transmembrane region" description="Helical" evidence="14">
    <location>
        <begin position="129"/>
        <end position="147"/>
    </location>
</feature>
<keyword evidence="11" id="KW-1208">Phospholipid metabolism</keyword>
<keyword evidence="4" id="KW-0444">Lipid biosynthesis</keyword>
<reference evidence="15" key="1">
    <citation type="submission" date="2021-02" db="EMBL/GenBank/DDBJ databases">
        <authorList>
            <person name="Nowell W R."/>
        </authorList>
    </citation>
    <scope>NUCLEOTIDE SEQUENCE</scope>
</reference>
<evidence type="ECO:0000256" key="5">
    <source>
        <dbReference type="ARBA" id="ARBA00022679"/>
    </source>
</evidence>
<feature type="compositionally biased region" description="Polar residues" evidence="13">
    <location>
        <begin position="1"/>
        <end position="19"/>
    </location>
</feature>
<feature type="region of interest" description="Disordered" evidence="13">
    <location>
        <begin position="1"/>
        <end position="20"/>
    </location>
</feature>
<feature type="transmembrane region" description="Helical" evidence="14">
    <location>
        <begin position="213"/>
        <end position="233"/>
    </location>
</feature>
<comment type="caution">
    <text evidence="15">The sequence shown here is derived from an EMBL/GenBank/DDBJ whole genome shotgun (WGS) entry which is preliminary data.</text>
</comment>
<sequence>MSTDNTCKGSNSENDSKNASLDYGNDELLNEKLDFFDFLEMVTNQIDTIASDIKFQENQEKSPHRWQRTTADLAHRRRRLKSQLEQRVHIWSKNLKQPNFIRTRDKISFSIGVVNACCSPLIVSRWPHLLPLVYTVQALFLIPLRFLSYKRKSWHYSVYDLCYFVNLLTLLYLWVFPSSIILFTVCYMLSHGPLIFAIVLWRNSLVFHSLDNVTSVFIHMYPALTLFTIRWLLPINLQREWYPAIAAIGLSIPTVTAIFYTVVFYLLWQLLYYVFIIYGRREKVARGLRATSYTWLLADKTSFVSRLIGKFIKGGQEEGIDKLKVLVYFILQFCYMLASILPVCWWYYSNMNANVIFLCSIFAVSVYNGASFYIDVFSRCYIKSFELLHDCGDLDDNKNATCPIPETSQAQKNTS</sequence>
<dbReference type="AlphaFoldDB" id="A0A816MYL7"/>
<keyword evidence="6 14" id="KW-0812">Transmembrane</keyword>
<keyword evidence="12" id="KW-0012">Acyltransferase</keyword>
<evidence type="ECO:0000256" key="10">
    <source>
        <dbReference type="ARBA" id="ARBA00023209"/>
    </source>
</evidence>
<comment type="subcellular location">
    <subcellularLocation>
        <location evidence="1">Membrane</location>
        <topology evidence="1">Multi-pass membrane protein</topology>
    </subcellularLocation>
</comment>
<evidence type="ECO:0000256" key="13">
    <source>
        <dbReference type="SAM" id="MobiDB-lite"/>
    </source>
</evidence>
<comment type="similarity">
    <text evidence="2">Belongs to the GPC1 family.</text>
</comment>
<feature type="transmembrane region" description="Helical" evidence="14">
    <location>
        <begin position="180"/>
        <end position="201"/>
    </location>
</feature>
<proteinExistence type="inferred from homology"/>
<accession>A0A816MYL7</accession>
<dbReference type="EMBL" id="CAJNRG010000965">
    <property type="protein sequence ID" value="CAF2024142.1"/>
    <property type="molecule type" value="Genomic_DNA"/>
</dbReference>
<evidence type="ECO:0000256" key="4">
    <source>
        <dbReference type="ARBA" id="ARBA00022516"/>
    </source>
</evidence>
<evidence type="ECO:0000256" key="11">
    <source>
        <dbReference type="ARBA" id="ARBA00023264"/>
    </source>
</evidence>
<feature type="transmembrane region" description="Helical" evidence="14">
    <location>
        <begin position="107"/>
        <end position="123"/>
    </location>
</feature>
<evidence type="ECO:0000256" key="1">
    <source>
        <dbReference type="ARBA" id="ARBA00004141"/>
    </source>
</evidence>
<keyword evidence="5" id="KW-0808">Transferase</keyword>
<dbReference type="InterPro" id="IPR021261">
    <property type="entry name" value="GPCAT"/>
</dbReference>
<organism evidence="15 16">
    <name type="scientific">Rotaria magnacalcarata</name>
    <dbReference type="NCBI Taxonomy" id="392030"/>
    <lineage>
        <taxon>Eukaryota</taxon>
        <taxon>Metazoa</taxon>
        <taxon>Spiralia</taxon>
        <taxon>Gnathifera</taxon>
        <taxon>Rotifera</taxon>
        <taxon>Eurotatoria</taxon>
        <taxon>Bdelloidea</taxon>
        <taxon>Philodinida</taxon>
        <taxon>Philodinidae</taxon>
        <taxon>Rotaria</taxon>
    </lineage>
</organism>
<dbReference type="GO" id="GO:0016746">
    <property type="term" value="F:acyltransferase activity"/>
    <property type="evidence" value="ECO:0007669"/>
    <property type="project" value="UniProtKB-KW"/>
</dbReference>
<evidence type="ECO:0000313" key="16">
    <source>
        <dbReference type="Proteomes" id="UP000663887"/>
    </source>
</evidence>
<dbReference type="PANTHER" id="PTHR31201:SF1">
    <property type="entry name" value="GLYCEROPHOSPHOCHOLINE ACYLTRANSFERASE 1"/>
    <property type="match status" value="1"/>
</dbReference>